<comment type="similarity">
    <text evidence="1">Belongs to the 2Fe2S plant-type ferredoxin family.</text>
</comment>
<evidence type="ECO:0000259" key="9">
    <source>
        <dbReference type="PROSITE" id="PS51085"/>
    </source>
</evidence>
<keyword evidence="7" id="KW-0411">Iron-sulfur</keyword>
<dbReference type="InterPro" id="IPR036010">
    <property type="entry name" value="2Fe-2S_ferredoxin-like_sf"/>
</dbReference>
<dbReference type="GO" id="GO:0046872">
    <property type="term" value="F:metal ion binding"/>
    <property type="evidence" value="ECO:0007669"/>
    <property type="project" value="UniProtKB-KW"/>
</dbReference>
<organism evidence="10 11">
    <name type="scientific">Paenibacillus psychroresistens</name>
    <dbReference type="NCBI Taxonomy" id="1778678"/>
    <lineage>
        <taxon>Bacteria</taxon>
        <taxon>Bacillati</taxon>
        <taxon>Bacillota</taxon>
        <taxon>Bacilli</taxon>
        <taxon>Bacillales</taxon>
        <taxon>Paenibacillaceae</taxon>
        <taxon>Paenibacillus</taxon>
    </lineage>
</organism>
<dbReference type="PANTHER" id="PTHR43112:SF3">
    <property type="entry name" value="FERREDOXIN-2, CHLOROPLASTIC"/>
    <property type="match status" value="1"/>
</dbReference>
<sequence length="100" mass="11335">MPTHQITFLPTGVVFEANEEETILEAALRQGIKPAFSCRSGTCRSCLYQIVIGHVSQEDLDYILLSKEEWAAGRRLICCSRPKSDTILEKPNQNRKKIEL</sequence>
<dbReference type="GO" id="GO:0051537">
    <property type="term" value="F:2 iron, 2 sulfur cluster binding"/>
    <property type="evidence" value="ECO:0007669"/>
    <property type="project" value="UniProtKB-KW"/>
</dbReference>
<keyword evidence="5" id="KW-0249">Electron transport</keyword>
<dbReference type="CDD" id="cd00207">
    <property type="entry name" value="fer2"/>
    <property type="match status" value="1"/>
</dbReference>
<evidence type="ECO:0000256" key="7">
    <source>
        <dbReference type="ARBA" id="ARBA00023014"/>
    </source>
</evidence>
<dbReference type="OrthoDB" id="573132at2"/>
<evidence type="ECO:0000256" key="1">
    <source>
        <dbReference type="ARBA" id="ARBA00007874"/>
    </source>
</evidence>
<evidence type="ECO:0000313" key="10">
    <source>
        <dbReference type="EMBL" id="QGQ95115.1"/>
    </source>
</evidence>
<dbReference type="Proteomes" id="UP000426246">
    <property type="component" value="Chromosome"/>
</dbReference>
<dbReference type="Pfam" id="PF00111">
    <property type="entry name" value="Fer2"/>
    <property type="match status" value="1"/>
</dbReference>
<evidence type="ECO:0000313" key="11">
    <source>
        <dbReference type="Proteomes" id="UP000426246"/>
    </source>
</evidence>
<feature type="domain" description="2Fe-2S ferredoxin-type" evidence="9">
    <location>
        <begin position="4"/>
        <end position="94"/>
    </location>
</feature>
<evidence type="ECO:0000256" key="3">
    <source>
        <dbReference type="ARBA" id="ARBA00022714"/>
    </source>
</evidence>
<dbReference type="PANTHER" id="PTHR43112">
    <property type="entry name" value="FERREDOXIN"/>
    <property type="match status" value="1"/>
</dbReference>
<dbReference type="KEGG" id="ppsc:EHS13_09565"/>
<evidence type="ECO:0000256" key="4">
    <source>
        <dbReference type="ARBA" id="ARBA00022723"/>
    </source>
</evidence>
<comment type="cofactor">
    <cofactor evidence="8">
        <name>[2Fe-2S] cluster</name>
        <dbReference type="ChEBI" id="CHEBI:190135"/>
    </cofactor>
</comment>
<reference evidence="11" key="1">
    <citation type="submission" date="2018-11" db="EMBL/GenBank/DDBJ databases">
        <title>Complete genome sequence of Paenibacillus sp. ML311-T8.</title>
        <authorList>
            <person name="Nam Y.-D."/>
            <person name="Kang J."/>
            <person name="Chung W.-H."/>
            <person name="Park Y.S."/>
        </authorList>
    </citation>
    <scope>NUCLEOTIDE SEQUENCE [LARGE SCALE GENOMIC DNA]</scope>
    <source>
        <strain evidence="11">ML311-T8</strain>
    </source>
</reference>
<evidence type="ECO:0000256" key="8">
    <source>
        <dbReference type="ARBA" id="ARBA00034078"/>
    </source>
</evidence>
<name>A0A6B8RHN9_9BACL</name>
<keyword evidence="11" id="KW-1185">Reference proteome</keyword>
<dbReference type="PROSITE" id="PS51085">
    <property type="entry name" value="2FE2S_FER_2"/>
    <property type="match status" value="1"/>
</dbReference>
<dbReference type="EMBL" id="CP034235">
    <property type="protein sequence ID" value="QGQ95115.1"/>
    <property type="molecule type" value="Genomic_DNA"/>
</dbReference>
<dbReference type="InterPro" id="IPR001041">
    <property type="entry name" value="2Fe-2S_ferredoxin-type"/>
</dbReference>
<keyword evidence="4" id="KW-0479">Metal-binding</keyword>
<dbReference type="InterPro" id="IPR012675">
    <property type="entry name" value="Beta-grasp_dom_sf"/>
</dbReference>
<proteinExistence type="inferred from homology"/>
<dbReference type="SUPFAM" id="SSF54292">
    <property type="entry name" value="2Fe-2S ferredoxin-like"/>
    <property type="match status" value="1"/>
</dbReference>
<evidence type="ECO:0000256" key="2">
    <source>
        <dbReference type="ARBA" id="ARBA00022448"/>
    </source>
</evidence>
<gene>
    <name evidence="10" type="ORF">EHS13_09565</name>
</gene>
<dbReference type="AlphaFoldDB" id="A0A6B8RHN9"/>
<dbReference type="Gene3D" id="3.10.20.30">
    <property type="match status" value="1"/>
</dbReference>
<protein>
    <recommendedName>
        <fullName evidence="9">2Fe-2S ferredoxin-type domain-containing protein</fullName>
    </recommendedName>
</protein>
<dbReference type="RefSeq" id="WP_155700130.1">
    <property type="nucleotide sequence ID" value="NZ_CP034235.1"/>
</dbReference>
<evidence type="ECO:0000256" key="5">
    <source>
        <dbReference type="ARBA" id="ARBA00022982"/>
    </source>
</evidence>
<accession>A0A6B8RHN9</accession>
<keyword evidence="3" id="KW-0001">2Fe-2S</keyword>
<keyword evidence="2" id="KW-0813">Transport</keyword>
<evidence type="ECO:0000256" key="6">
    <source>
        <dbReference type="ARBA" id="ARBA00023004"/>
    </source>
</evidence>
<keyword evidence="6" id="KW-0408">Iron</keyword>